<gene>
    <name evidence="7" type="ORF">GCM10010492_33270</name>
</gene>
<sequence length="488" mass="53581">MATTEPTHLDVVIVGAGLSGIGAAYRLSTEHPGRTYAILEARDAIGGTWDLFRYPGIRSDSDMFTLGYPFAPWRDAKAIADGPSIRDYIRRTAAEHDIERHIRFRTKVVAADWSTAEQRWTLTLSDGGTLTCGFLYACAGYYDYDRGHDPEFEGRESFAGRVVHPQFWPEDLDYTDKRVVIIGSGATAVTLVPAMADTAAHVTMLQRSPTWISPVPGRDKIADALRSALPAGLAHRLARAKNIAFGTGFYQFCRRFPGAARNLLTKLSTKSLKDPAAVREHFTPTYNPWDQRLCAVPDGDLFKAVNRGKAAVVTDHIDRFVPEGVRLKSGKVLPADIIVTATGLRLQAFGGIAPSVDGTPVDLSEQFVWRGAMITGLPNFAVCIGYTNASWTLRADLSSRLVCRVLDHLDRNGFSSVVPRPDRVLARRPLLDLASGYVQRSIGDFPGQGDRSPWRVRQNYVIDAVQTLRGEIGDQLAGTRATRPAGVR</sequence>
<evidence type="ECO:0000256" key="1">
    <source>
        <dbReference type="ARBA" id="ARBA00001974"/>
    </source>
</evidence>
<dbReference type="InterPro" id="IPR051820">
    <property type="entry name" value="FAD-binding_MO"/>
</dbReference>
<accession>A0ABN0TWH0</accession>
<keyword evidence="5" id="KW-0560">Oxidoreductase</keyword>
<dbReference type="Gene3D" id="3.50.50.60">
    <property type="entry name" value="FAD/NAD(P)-binding domain"/>
    <property type="match status" value="1"/>
</dbReference>
<comment type="similarity">
    <text evidence="2">Belongs to the FAD-binding monooxygenase family.</text>
</comment>
<evidence type="ECO:0000256" key="5">
    <source>
        <dbReference type="ARBA" id="ARBA00023002"/>
    </source>
</evidence>
<evidence type="ECO:0000256" key="2">
    <source>
        <dbReference type="ARBA" id="ARBA00010139"/>
    </source>
</evidence>
<dbReference type="RefSeq" id="WP_343934726.1">
    <property type="nucleotide sequence ID" value="NZ_BAAABU010000006.1"/>
</dbReference>
<dbReference type="Pfam" id="PF00743">
    <property type="entry name" value="FMO-like"/>
    <property type="match status" value="1"/>
</dbReference>
<protein>
    <submittedName>
        <fullName evidence="7">NAD(P)/FAD-dependent oxidoreductase</fullName>
    </submittedName>
</protein>
<evidence type="ECO:0000256" key="6">
    <source>
        <dbReference type="ARBA" id="ARBA00023033"/>
    </source>
</evidence>
<keyword evidence="3" id="KW-0285">Flavoprotein</keyword>
<organism evidence="7 8">
    <name type="scientific">Saccharothrix mutabilis subsp. mutabilis</name>
    <dbReference type="NCBI Taxonomy" id="66855"/>
    <lineage>
        <taxon>Bacteria</taxon>
        <taxon>Bacillati</taxon>
        <taxon>Actinomycetota</taxon>
        <taxon>Actinomycetes</taxon>
        <taxon>Pseudonocardiales</taxon>
        <taxon>Pseudonocardiaceae</taxon>
        <taxon>Saccharothrix</taxon>
    </lineage>
</organism>
<dbReference type="InterPro" id="IPR020946">
    <property type="entry name" value="Flavin_mOase-like"/>
</dbReference>
<keyword evidence="4" id="KW-0274">FAD</keyword>
<name>A0ABN0TWH0_9PSEU</name>
<keyword evidence="8" id="KW-1185">Reference proteome</keyword>
<comment type="caution">
    <text evidence="7">The sequence shown here is derived from an EMBL/GenBank/DDBJ whole genome shotgun (WGS) entry which is preliminary data.</text>
</comment>
<dbReference type="PRINTS" id="PR00411">
    <property type="entry name" value="PNDRDTASEI"/>
</dbReference>
<dbReference type="InterPro" id="IPR036188">
    <property type="entry name" value="FAD/NAD-bd_sf"/>
</dbReference>
<evidence type="ECO:0000256" key="3">
    <source>
        <dbReference type="ARBA" id="ARBA00022630"/>
    </source>
</evidence>
<dbReference type="SUPFAM" id="SSF51905">
    <property type="entry name" value="FAD/NAD(P)-binding domain"/>
    <property type="match status" value="1"/>
</dbReference>
<proteinExistence type="inferred from homology"/>
<dbReference type="EMBL" id="BAAABU010000006">
    <property type="protein sequence ID" value="GAA0231946.1"/>
    <property type="molecule type" value="Genomic_DNA"/>
</dbReference>
<reference evidence="7 8" key="1">
    <citation type="journal article" date="2019" name="Int. J. Syst. Evol. Microbiol.">
        <title>The Global Catalogue of Microorganisms (GCM) 10K type strain sequencing project: providing services to taxonomists for standard genome sequencing and annotation.</title>
        <authorList>
            <consortium name="The Broad Institute Genomics Platform"/>
            <consortium name="The Broad Institute Genome Sequencing Center for Infectious Disease"/>
            <person name="Wu L."/>
            <person name="Ma J."/>
        </authorList>
    </citation>
    <scope>NUCLEOTIDE SEQUENCE [LARGE SCALE GENOMIC DNA]</scope>
    <source>
        <strain evidence="7 8">JCM 3380</strain>
    </source>
</reference>
<dbReference type="Pfam" id="PF13450">
    <property type="entry name" value="NAD_binding_8"/>
    <property type="match status" value="1"/>
</dbReference>
<evidence type="ECO:0000313" key="7">
    <source>
        <dbReference type="EMBL" id="GAA0231946.1"/>
    </source>
</evidence>
<dbReference type="Proteomes" id="UP001500416">
    <property type="component" value="Unassembled WGS sequence"/>
</dbReference>
<comment type="cofactor">
    <cofactor evidence="1">
        <name>FAD</name>
        <dbReference type="ChEBI" id="CHEBI:57692"/>
    </cofactor>
</comment>
<evidence type="ECO:0000256" key="4">
    <source>
        <dbReference type="ARBA" id="ARBA00022827"/>
    </source>
</evidence>
<evidence type="ECO:0000313" key="8">
    <source>
        <dbReference type="Proteomes" id="UP001500416"/>
    </source>
</evidence>
<dbReference type="PANTHER" id="PTHR43872">
    <property type="entry name" value="MONOOXYGENASE, PUTATIVE (AFU_ORTHOLOGUE AFUA_8G02570)-RELATED"/>
    <property type="match status" value="1"/>
</dbReference>
<keyword evidence="6" id="KW-0503">Monooxygenase</keyword>
<dbReference type="PANTHER" id="PTHR43872:SF1">
    <property type="entry name" value="MONOOXYGENASE, PUTATIVE (AFU_ORTHOLOGUE AFUA_8G02570)-RELATED"/>
    <property type="match status" value="1"/>
</dbReference>